<dbReference type="PANTHER" id="PTHR30081">
    <property type="entry name" value="PROTEIN-EXPORT MEMBRANE PROTEIN SEC"/>
    <property type="match status" value="1"/>
</dbReference>
<feature type="domain" description="SecDF P1 head subdomain" evidence="13">
    <location>
        <begin position="216"/>
        <end position="322"/>
    </location>
</feature>
<dbReference type="GO" id="GO:0015450">
    <property type="term" value="F:protein-transporting ATPase activity"/>
    <property type="evidence" value="ECO:0007669"/>
    <property type="project" value="InterPro"/>
</dbReference>
<evidence type="ECO:0000259" key="12">
    <source>
        <dbReference type="Pfam" id="PF21760"/>
    </source>
</evidence>
<sequence>MAARKVHPVRTLIVFAVVVAALFGSMAALKVWTPRLGLDLRGGTTITLTAENVTGGGLIDPNSLEQARSIIEQRVNGLGVGEAEITTSGDRQIVVAVPNVGQDELVELVGTTAQLRFRPVYTMESVTPAVDPNAEPTAEPEDGNNRPAPGLPTAPPEPLAPRPSTEGAEGATAPDQALAWQPSEQDLSDFAQWTCGQEFPDVADQPLFSCDEAGTTKFLLGPTIISGEQVTDAQSGIPQGQFEWVVSLEFNSEGSAQFEEATRQLAAKSSPQNQFAIVLDGNTISAPSVDQAIPGGQAQISGSFTQASAESLAQVLRYGALPLSFTVDSVDTVSPTLGAEQLNAGLIAGAVGLLIVLAYCVLYYRALALVVFSTLSLAAVLTYQAMVLLGPVTGFALNLPAVAGAVVAIGLTADSFVIFYAKIRDEVQAGRTLRSAVETGWDKSKRTILIANAVSLLSAVVLFILAIGAIRGFAFTLALTTVIDLAVAFWFTKPLMTLLARTQYFGSGKHRFSGLSADHMGVRGLPGRRPATAGEEA</sequence>
<dbReference type="Gene3D" id="3.30.1360.200">
    <property type="match status" value="1"/>
</dbReference>
<dbReference type="Gene3D" id="3.30.70.3220">
    <property type="match status" value="1"/>
</dbReference>
<feature type="transmembrane region" description="Helical" evidence="9">
    <location>
        <begin position="448"/>
        <end position="467"/>
    </location>
</feature>
<evidence type="ECO:0000313" key="15">
    <source>
        <dbReference type="Proteomes" id="UP000295371"/>
    </source>
</evidence>
<evidence type="ECO:0000259" key="13">
    <source>
        <dbReference type="Pfam" id="PF22599"/>
    </source>
</evidence>
<gene>
    <name evidence="9" type="primary">secD</name>
    <name evidence="14" type="ORF">CLV29_1125</name>
</gene>
<dbReference type="Pfam" id="PF21760">
    <property type="entry name" value="SecD_1st"/>
    <property type="match status" value="1"/>
</dbReference>
<dbReference type="Proteomes" id="UP000295371">
    <property type="component" value="Unassembled WGS sequence"/>
</dbReference>
<feature type="domain" description="Protein translocase subunit SecDF P1" evidence="12">
    <location>
        <begin position="64"/>
        <end position="120"/>
    </location>
</feature>
<dbReference type="PANTHER" id="PTHR30081:SF1">
    <property type="entry name" value="PROTEIN TRANSLOCASE SUBUNIT SECD"/>
    <property type="match status" value="1"/>
</dbReference>
<keyword evidence="7 9" id="KW-0811">Translocation</keyword>
<feature type="transmembrane region" description="Helical" evidence="9">
    <location>
        <begin position="473"/>
        <end position="491"/>
    </location>
</feature>
<dbReference type="Pfam" id="PF02355">
    <property type="entry name" value="SecD_SecF_C"/>
    <property type="match status" value="1"/>
</dbReference>
<dbReference type="NCBIfam" id="TIGR01129">
    <property type="entry name" value="secD"/>
    <property type="match status" value="1"/>
</dbReference>
<evidence type="ECO:0000256" key="4">
    <source>
        <dbReference type="ARBA" id="ARBA00022692"/>
    </source>
</evidence>
<keyword evidence="15" id="KW-1185">Reference proteome</keyword>
<feature type="transmembrane region" description="Helical" evidence="9">
    <location>
        <begin position="369"/>
        <end position="389"/>
    </location>
</feature>
<comment type="caution">
    <text evidence="9">Lacks conserved residue(s) required for the propagation of feature annotation.</text>
</comment>
<evidence type="ECO:0000256" key="2">
    <source>
        <dbReference type="ARBA" id="ARBA00022448"/>
    </source>
</evidence>
<keyword evidence="6 9" id="KW-1133">Transmembrane helix</keyword>
<dbReference type="GO" id="GO:0065002">
    <property type="term" value="P:intracellular protein transmembrane transport"/>
    <property type="evidence" value="ECO:0007669"/>
    <property type="project" value="UniProtKB-UniRule"/>
</dbReference>
<dbReference type="HAMAP" id="MF_01463_B">
    <property type="entry name" value="SecD_B"/>
    <property type="match status" value="1"/>
</dbReference>
<evidence type="ECO:0000256" key="5">
    <source>
        <dbReference type="ARBA" id="ARBA00022927"/>
    </source>
</evidence>
<dbReference type="InterPro" id="IPR005791">
    <property type="entry name" value="SecD"/>
</dbReference>
<dbReference type="Pfam" id="PF07549">
    <property type="entry name" value="Sec_GG"/>
    <property type="match status" value="1"/>
</dbReference>
<keyword evidence="2 9" id="KW-0813">Transport</keyword>
<dbReference type="GO" id="GO:0005886">
    <property type="term" value="C:plasma membrane"/>
    <property type="evidence" value="ECO:0007669"/>
    <property type="project" value="UniProtKB-SubCell"/>
</dbReference>
<dbReference type="InterPro" id="IPR055344">
    <property type="entry name" value="SecD_SecF_C_bact"/>
</dbReference>
<keyword evidence="4 9" id="KW-0812">Transmembrane</keyword>
<feature type="transmembrane region" description="Helical" evidence="9">
    <location>
        <begin position="342"/>
        <end position="362"/>
    </location>
</feature>
<evidence type="ECO:0000256" key="9">
    <source>
        <dbReference type="HAMAP-Rule" id="MF_01463"/>
    </source>
</evidence>
<evidence type="ECO:0000256" key="3">
    <source>
        <dbReference type="ARBA" id="ARBA00022475"/>
    </source>
</evidence>
<comment type="subunit">
    <text evidence="9">Forms a complex with SecF. Part of the essential Sec protein translocation apparatus which comprises SecA, SecYEG and auxiliary proteins SecDF. Other proteins may also be involved.</text>
</comment>
<dbReference type="Pfam" id="PF22599">
    <property type="entry name" value="SecDF_P1_head"/>
    <property type="match status" value="1"/>
</dbReference>
<reference evidence="14 15" key="1">
    <citation type="submission" date="2019-03" db="EMBL/GenBank/DDBJ databases">
        <title>Genomic Encyclopedia of Archaeal and Bacterial Type Strains, Phase II (KMG-II): from individual species to whole genera.</title>
        <authorList>
            <person name="Goeker M."/>
        </authorList>
    </citation>
    <scope>NUCLEOTIDE SEQUENCE [LARGE SCALE GENOMIC DNA]</scope>
    <source>
        <strain evidence="14 15">DSM 24323</strain>
    </source>
</reference>
<comment type="function">
    <text evidence="9">Part of the Sec protein translocase complex. Interacts with the SecYEG preprotein conducting channel. SecDF uses the proton motive force (PMF) to complete protein translocation after the ATP-dependent function of SecA.</text>
</comment>
<dbReference type="OrthoDB" id="5240379at2"/>
<dbReference type="RefSeq" id="WP_133754011.1">
    <property type="nucleotide sequence ID" value="NZ_CP171129.1"/>
</dbReference>
<protein>
    <recommendedName>
        <fullName evidence="9">Protein translocase subunit SecD</fullName>
    </recommendedName>
</protein>
<comment type="caution">
    <text evidence="14">The sequence shown here is derived from an EMBL/GenBank/DDBJ whole genome shotgun (WGS) entry which is preliminary data.</text>
</comment>
<dbReference type="InterPro" id="IPR054384">
    <property type="entry name" value="SecDF_P1_head"/>
</dbReference>
<accession>A0A4R7JA69</accession>
<evidence type="ECO:0000256" key="7">
    <source>
        <dbReference type="ARBA" id="ARBA00023010"/>
    </source>
</evidence>
<evidence type="ECO:0000313" key="14">
    <source>
        <dbReference type="EMBL" id="TDT33507.1"/>
    </source>
</evidence>
<dbReference type="InterPro" id="IPR022813">
    <property type="entry name" value="SecD/SecF_arch_bac"/>
</dbReference>
<evidence type="ECO:0000259" key="11">
    <source>
        <dbReference type="Pfam" id="PF02355"/>
    </source>
</evidence>
<keyword evidence="3 9" id="KW-1003">Cell membrane</keyword>
<dbReference type="SUPFAM" id="SSF82866">
    <property type="entry name" value="Multidrug efflux transporter AcrB transmembrane domain"/>
    <property type="match status" value="1"/>
</dbReference>
<dbReference type="NCBIfam" id="TIGR00916">
    <property type="entry name" value="2A0604s01"/>
    <property type="match status" value="1"/>
</dbReference>
<comment type="subcellular location">
    <subcellularLocation>
        <location evidence="1 9">Cell membrane</location>
        <topology evidence="1 9">Multi-pass membrane protein</topology>
    </subcellularLocation>
</comment>
<evidence type="ECO:0000256" key="10">
    <source>
        <dbReference type="SAM" id="MobiDB-lite"/>
    </source>
</evidence>
<dbReference type="EMBL" id="SOAW01000001">
    <property type="protein sequence ID" value="TDT33507.1"/>
    <property type="molecule type" value="Genomic_DNA"/>
</dbReference>
<name>A0A4R7JA69_9ACTN</name>
<feature type="region of interest" description="Disordered" evidence="10">
    <location>
        <begin position="127"/>
        <end position="174"/>
    </location>
</feature>
<dbReference type="GO" id="GO:0006605">
    <property type="term" value="P:protein targeting"/>
    <property type="evidence" value="ECO:0007669"/>
    <property type="project" value="UniProtKB-UniRule"/>
</dbReference>
<dbReference type="InterPro" id="IPR048631">
    <property type="entry name" value="SecD_1st"/>
</dbReference>
<evidence type="ECO:0000256" key="1">
    <source>
        <dbReference type="ARBA" id="ARBA00004651"/>
    </source>
</evidence>
<evidence type="ECO:0000256" key="6">
    <source>
        <dbReference type="ARBA" id="ARBA00022989"/>
    </source>
</evidence>
<comment type="similarity">
    <text evidence="9">Belongs to the SecD/SecF family. SecD subfamily.</text>
</comment>
<proteinExistence type="inferred from homology"/>
<dbReference type="AlphaFoldDB" id="A0A4R7JA69"/>
<keyword evidence="5 9" id="KW-0653">Protein transport</keyword>
<dbReference type="GO" id="GO:0043952">
    <property type="term" value="P:protein transport by the Sec complex"/>
    <property type="evidence" value="ECO:0007669"/>
    <property type="project" value="UniProtKB-UniRule"/>
</dbReference>
<organism evidence="14 15">
    <name type="scientific">Naumannella halotolerans</name>
    <dbReference type="NCBI Taxonomy" id="993414"/>
    <lineage>
        <taxon>Bacteria</taxon>
        <taxon>Bacillati</taxon>
        <taxon>Actinomycetota</taxon>
        <taxon>Actinomycetes</taxon>
        <taxon>Propionibacteriales</taxon>
        <taxon>Propionibacteriaceae</taxon>
        <taxon>Naumannella</taxon>
    </lineage>
</organism>
<dbReference type="Gene3D" id="1.20.1640.10">
    <property type="entry name" value="Multidrug efflux transporter AcrB transmembrane domain"/>
    <property type="match status" value="1"/>
</dbReference>
<dbReference type="InterPro" id="IPR048634">
    <property type="entry name" value="SecD_SecF_C"/>
</dbReference>
<evidence type="ECO:0000256" key="8">
    <source>
        <dbReference type="ARBA" id="ARBA00023136"/>
    </source>
</evidence>
<dbReference type="InterPro" id="IPR022646">
    <property type="entry name" value="SecD/SecF_CS"/>
</dbReference>
<feature type="domain" description="Protein export membrane protein SecD/SecF C-terminal" evidence="11">
    <location>
        <begin position="325"/>
        <end position="500"/>
    </location>
</feature>
<feature type="compositionally biased region" description="Pro residues" evidence="10">
    <location>
        <begin position="149"/>
        <end position="161"/>
    </location>
</feature>
<feature type="transmembrane region" description="Helical" evidence="9">
    <location>
        <begin position="401"/>
        <end position="421"/>
    </location>
</feature>
<keyword evidence="8 9" id="KW-0472">Membrane</keyword>